<dbReference type="AlphaFoldDB" id="A0A699STP1"/>
<comment type="caution">
    <text evidence="1">The sequence shown here is derived from an EMBL/GenBank/DDBJ whole genome shotgun (WGS) entry which is preliminary data.</text>
</comment>
<sequence length="142" mass="15698">METQQLLARIEALPQQARVTIEQLVLLLGQQPVPSKMPPIMRSAMPLTEEEKLAEQSETSGWAARTDITDGATYIHERYFAHGNHWGLPEPGNAAASRAGTKKAGTGWFRCTDCHERRPAGYPVFFKPPAGRARCPECCNGH</sequence>
<name>A0A699STP1_TANCI</name>
<protein>
    <submittedName>
        <fullName evidence="1">Uncharacterized protein</fullName>
    </submittedName>
</protein>
<gene>
    <name evidence="1" type="ORF">Tci_872387</name>
</gene>
<reference evidence="1" key="1">
    <citation type="journal article" date="2019" name="Sci. Rep.">
        <title>Draft genome of Tanacetum cinerariifolium, the natural source of mosquito coil.</title>
        <authorList>
            <person name="Yamashiro T."/>
            <person name="Shiraishi A."/>
            <person name="Satake H."/>
            <person name="Nakayama K."/>
        </authorList>
    </citation>
    <scope>NUCLEOTIDE SEQUENCE</scope>
</reference>
<proteinExistence type="predicted"/>
<organism evidence="1">
    <name type="scientific">Tanacetum cinerariifolium</name>
    <name type="common">Dalmatian daisy</name>
    <name type="synonym">Chrysanthemum cinerariifolium</name>
    <dbReference type="NCBI Taxonomy" id="118510"/>
    <lineage>
        <taxon>Eukaryota</taxon>
        <taxon>Viridiplantae</taxon>
        <taxon>Streptophyta</taxon>
        <taxon>Embryophyta</taxon>
        <taxon>Tracheophyta</taxon>
        <taxon>Spermatophyta</taxon>
        <taxon>Magnoliopsida</taxon>
        <taxon>eudicotyledons</taxon>
        <taxon>Gunneridae</taxon>
        <taxon>Pentapetalae</taxon>
        <taxon>asterids</taxon>
        <taxon>campanulids</taxon>
        <taxon>Asterales</taxon>
        <taxon>Asteraceae</taxon>
        <taxon>Asteroideae</taxon>
        <taxon>Anthemideae</taxon>
        <taxon>Anthemidinae</taxon>
        <taxon>Tanacetum</taxon>
    </lineage>
</organism>
<evidence type="ECO:0000313" key="1">
    <source>
        <dbReference type="EMBL" id="GFD00418.1"/>
    </source>
</evidence>
<accession>A0A699STP1</accession>
<dbReference type="EMBL" id="BKCJ011184796">
    <property type="protein sequence ID" value="GFD00418.1"/>
    <property type="molecule type" value="Genomic_DNA"/>
</dbReference>